<feature type="signal peptide" evidence="4">
    <location>
        <begin position="1"/>
        <end position="24"/>
    </location>
</feature>
<dbReference type="SUPFAM" id="SSF53822">
    <property type="entry name" value="Periplasmic binding protein-like I"/>
    <property type="match status" value="1"/>
</dbReference>
<organism evidence="6 7">
    <name type="scientific">Kinneretia aquatilis</name>
    <dbReference type="NCBI Taxonomy" id="2070761"/>
    <lineage>
        <taxon>Bacteria</taxon>
        <taxon>Pseudomonadati</taxon>
        <taxon>Pseudomonadota</taxon>
        <taxon>Betaproteobacteria</taxon>
        <taxon>Burkholderiales</taxon>
        <taxon>Sphaerotilaceae</taxon>
        <taxon>Roseateles</taxon>
    </lineage>
</organism>
<dbReference type="InterPro" id="IPR025997">
    <property type="entry name" value="SBP_2_dom"/>
</dbReference>
<reference evidence="6 7" key="1">
    <citation type="submission" date="2018-01" db="EMBL/GenBank/DDBJ databases">
        <title>Draft genome sequence of Paucibacter aquatile CR182 isolated from freshwater of the Nakdong River.</title>
        <authorList>
            <person name="Choi A."/>
            <person name="Chung E.J."/>
        </authorList>
    </citation>
    <scope>NUCLEOTIDE SEQUENCE [LARGE SCALE GENOMIC DNA]</scope>
    <source>
        <strain evidence="6 7">CR182</strain>
    </source>
</reference>
<dbReference type="GO" id="GO:0030313">
    <property type="term" value="C:cell envelope"/>
    <property type="evidence" value="ECO:0007669"/>
    <property type="project" value="UniProtKB-SubCell"/>
</dbReference>
<evidence type="ECO:0000256" key="4">
    <source>
        <dbReference type="SAM" id="SignalP"/>
    </source>
</evidence>
<dbReference type="InterPro" id="IPR028082">
    <property type="entry name" value="Peripla_BP_I"/>
</dbReference>
<evidence type="ECO:0000256" key="1">
    <source>
        <dbReference type="ARBA" id="ARBA00004196"/>
    </source>
</evidence>
<comment type="subcellular location">
    <subcellularLocation>
        <location evidence="1">Cell envelope</location>
    </subcellularLocation>
</comment>
<dbReference type="Proteomes" id="UP000235916">
    <property type="component" value="Unassembled WGS sequence"/>
</dbReference>
<dbReference type="PANTHER" id="PTHR46847">
    <property type="entry name" value="D-ALLOSE-BINDING PERIPLASMIC PROTEIN-RELATED"/>
    <property type="match status" value="1"/>
</dbReference>
<gene>
    <name evidence="6" type="ORF">C1O66_08885</name>
</gene>
<evidence type="ECO:0000313" key="7">
    <source>
        <dbReference type="Proteomes" id="UP000235916"/>
    </source>
</evidence>
<comment type="similarity">
    <text evidence="2">Belongs to the bacterial solute-binding protein 2 family.</text>
</comment>
<protein>
    <submittedName>
        <fullName evidence="6">Sugar ABC transporter substrate-binding protein</fullName>
    </submittedName>
</protein>
<dbReference type="CDD" id="cd06324">
    <property type="entry name" value="PBP1_ABC_sugar_binding-like"/>
    <property type="match status" value="1"/>
</dbReference>
<dbReference type="OrthoDB" id="9814427at2"/>
<dbReference type="RefSeq" id="WP_102769558.1">
    <property type="nucleotide sequence ID" value="NZ_POSP01000003.1"/>
</dbReference>
<dbReference type="PANTHER" id="PTHR46847:SF2">
    <property type="entry name" value="ABC TRANSPORTER SUGAR-BINDING PROTEIN"/>
    <property type="match status" value="1"/>
</dbReference>
<evidence type="ECO:0000313" key="6">
    <source>
        <dbReference type="EMBL" id="PND39649.1"/>
    </source>
</evidence>
<evidence type="ECO:0000259" key="5">
    <source>
        <dbReference type="Pfam" id="PF13407"/>
    </source>
</evidence>
<proteinExistence type="inferred from homology"/>
<keyword evidence="3 4" id="KW-0732">Signal</keyword>
<evidence type="ECO:0000256" key="3">
    <source>
        <dbReference type="ARBA" id="ARBA00022729"/>
    </source>
</evidence>
<name>A0A2N8L1S4_9BURK</name>
<dbReference type="Gene3D" id="3.40.50.2300">
    <property type="match status" value="2"/>
</dbReference>
<dbReference type="EMBL" id="POSP01000003">
    <property type="protein sequence ID" value="PND39649.1"/>
    <property type="molecule type" value="Genomic_DNA"/>
</dbReference>
<accession>A0A2N8L1S4</accession>
<feature type="domain" description="Periplasmic binding protein" evidence="5">
    <location>
        <begin position="40"/>
        <end position="313"/>
    </location>
</feature>
<keyword evidence="7" id="KW-1185">Reference proteome</keyword>
<dbReference type="Pfam" id="PF13407">
    <property type="entry name" value="Peripla_BP_4"/>
    <property type="match status" value="1"/>
</dbReference>
<comment type="caution">
    <text evidence="6">The sequence shown here is derived from an EMBL/GenBank/DDBJ whole genome shotgun (WGS) entry which is preliminary data.</text>
</comment>
<sequence>MSRLLRCLRHAVLRALRSAPPALAALGLLLLAAPLQAQSIVFINPGHADEAFWRSASQAMEAAASSLGLKLEVLYAERDPERTVALSRELAQRPAGQRPDYVVLSNDKGVLVACAQNLAAAGIKSFAAFSGLLPQEQQRFSPRRGLPLLVGSLEPRAQDAGYLSGRALLEQGLARRLHGADGRLHLVSIAGDRSTPSSIQRNQGLRQALAEHPQVDLDAQTFADWRRDQARERMLGLLQRGAAPQLVWAGSDLMAFGAMEAAESRGLKPGRDLLFAAINTSDEAMQALIDGRLSALVGGHFLTGAFALVMLHDLHQGRDFIDEGLSLERPLFMRFLARPDLRELDFRRFSKVHNPRLRRYDFNPQVLLDSGAKH</sequence>
<feature type="chain" id="PRO_5014834897" evidence="4">
    <location>
        <begin position="25"/>
        <end position="374"/>
    </location>
</feature>
<dbReference type="AlphaFoldDB" id="A0A2N8L1S4"/>
<dbReference type="GO" id="GO:0030246">
    <property type="term" value="F:carbohydrate binding"/>
    <property type="evidence" value="ECO:0007669"/>
    <property type="project" value="UniProtKB-ARBA"/>
</dbReference>
<evidence type="ECO:0000256" key="2">
    <source>
        <dbReference type="ARBA" id="ARBA00007639"/>
    </source>
</evidence>